<sequence>MKAFTQIAVPHRDVAGGRLFMDVFAADLWQVVKGEAPIEYQDPDIFFRKTYQTEGLKNILEIAKARLEGKSGDSTIQLQTPFGGGKTHTLIALYHKVREWGYKVAVIDGTALNPKEAKIWEEIERQLTGKVELTKGEIAPGKEKLYKLLSEHSPVLILMDELLEYATKAGGIKIGDSNLASQTFMQELTGAVSTVGRALLVVSLPSSIRERYDENAERIFQQFQKILGRVEKIYTPVRDEEIEYVIRARIFEGIDEKEIKIVVDDFIEYAKRENLLTNDEVVEYREKFLKSYPFKPEVIDILYKRWGSFPTFQRTRGVLRLLSLVVHDLMDKNLPFIRLGDFNLENQEIRRELIKHIGQEWDSIIAQDITSKSSGAKRVDKSLGSSYRAYKLGTLVTTTIFMSSFSGRGEKGISPKEIRLYCVYPAFSSTVIDTVLRELKEKLFYLSDEGYYFTNQPNLNKIIVTRETNISEAEILEEERRIIERHLSKSLEIRVYLFPKFSGDIPDTAELKLIILNNAKPEIEFLEKCGEIPRVNRNLLIFLCRDETYGENFYNYLRKYLALRSIEADEKLRLTENQQKEVKNKLKTYEQREYDELRKFYKKLYLPTREGFKEIDLGIAIYGEKFLNQEIYQFLKNHGEILEKVSPKVIKEKYLSGKDFIPIRSLYETFLRTPGELRLVSKEGYITSIKEGVKMGLFGFGYLRGDLPECVVIGEAPKVDLTEDEIITQPKLCEKKEEVKMGAEAMKDISEPFPTLTVSNSMEEYKERSYMDSLDLSLLVSHGKLSPVGNIISLLWNKFEKVEVTIHIKAENGKLEKSEYEDKILEALRQAGIKILNSKN</sequence>
<dbReference type="EMBL" id="PNIK01000008">
    <property type="protein sequence ID" value="PMP69075.1"/>
    <property type="molecule type" value="Genomic_DNA"/>
</dbReference>
<gene>
    <name evidence="1" type="ORF">C0190_00625</name>
</gene>
<proteinExistence type="predicted"/>
<dbReference type="SUPFAM" id="SSF52540">
    <property type="entry name" value="P-loop containing nucleoside triphosphate hydrolases"/>
    <property type="match status" value="1"/>
</dbReference>
<dbReference type="Gene3D" id="3.40.50.300">
    <property type="entry name" value="P-loop containing nucleotide triphosphate hydrolases"/>
    <property type="match status" value="1"/>
</dbReference>
<comment type="caution">
    <text evidence="1">The sequence shown here is derived from an EMBL/GenBank/DDBJ whole genome shotgun (WGS) entry which is preliminary data.</text>
</comment>
<accession>A0A2N7PQD4</accession>
<reference evidence="1 2" key="1">
    <citation type="submission" date="2018-01" db="EMBL/GenBank/DDBJ databases">
        <title>Metagenomic assembled genomes from two thermal pools in the Uzon Caldera, Kamchatka, Russia.</title>
        <authorList>
            <person name="Wilkins L."/>
            <person name="Ettinger C."/>
        </authorList>
    </citation>
    <scope>NUCLEOTIDE SEQUENCE [LARGE SCALE GENOMIC DNA]</scope>
    <source>
        <strain evidence="1">ZAV-08</strain>
    </source>
</reference>
<name>A0A2N7PQD4_9BACT</name>
<evidence type="ECO:0000313" key="2">
    <source>
        <dbReference type="Proteomes" id="UP000235460"/>
    </source>
</evidence>
<protein>
    <submittedName>
        <fullName evidence="1">AAA family ATPase</fullName>
    </submittedName>
</protein>
<dbReference type="Proteomes" id="UP000235460">
    <property type="component" value="Unassembled WGS sequence"/>
</dbReference>
<dbReference type="AlphaFoldDB" id="A0A2N7PQD4"/>
<organism evidence="1 2">
    <name type="scientific">Thermodesulfobacterium geofontis</name>
    <dbReference type="NCBI Taxonomy" id="1295609"/>
    <lineage>
        <taxon>Bacteria</taxon>
        <taxon>Pseudomonadati</taxon>
        <taxon>Thermodesulfobacteriota</taxon>
        <taxon>Thermodesulfobacteria</taxon>
        <taxon>Thermodesulfobacteriales</taxon>
        <taxon>Thermodesulfobacteriaceae</taxon>
        <taxon>Thermodesulfobacterium</taxon>
    </lineage>
</organism>
<dbReference type="InterPro" id="IPR027417">
    <property type="entry name" value="P-loop_NTPase"/>
</dbReference>
<evidence type="ECO:0000313" key="1">
    <source>
        <dbReference type="EMBL" id="PMP69075.1"/>
    </source>
</evidence>